<dbReference type="InterPro" id="IPR002557">
    <property type="entry name" value="Chitin-bd_dom"/>
</dbReference>
<dbReference type="SUPFAM" id="SSF57625">
    <property type="entry name" value="Invertebrate chitin-binding proteins"/>
    <property type="match status" value="1"/>
</dbReference>
<proteinExistence type="predicted"/>
<dbReference type="PROSITE" id="PS50940">
    <property type="entry name" value="CHIT_BIND_II"/>
    <property type="match status" value="1"/>
</dbReference>
<dbReference type="GO" id="GO:0005975">
    <property type="term" value="P:carbohydrate metabolic process"/>
    <property type="evidence" value="ECO:0007669"/>
    <property type="project" value="InterPro"/>
</dbReference>
<evidence type="ECO:0000256" key="2">
    <source>
        <dbReference type="PROSITE-ProRule" id="PRU00124"/>
    </source>
</evidence>
<dbReference type="InterPro" id="IPR011330">
    <property type="entry name" value="Glyco_hydro/deAcase_b/a-brl"/>
</dbReference>
<dbReference type="PROSITE" id="PS01209">
    <property type="entry name" value="LDLRA_1"/>
    <property type="match status" value="1"/>
</dbReference>
<comment type="caution">
    <text evidence="5">The sequence shown here is derived from an EMBL/GenBank/DDBJ whole genome shotgun (WGS) entry which is preliminary data.</text>
</comment>
<evidence type="ECO:0000313" key="6">
    <source>
        <dbReference type="Proteomes" id="UP000186922"/>
    </source>
</evidence>
<feature type="disulfide bond" evidence="2">
    <location>
        <begin position="124"/>
        <end position="136"/>
    </location>
</feature>
<keyword evidence="6" id="KW-1185">Reference proteome</keyword>
<feature type="domain" description="Chitin-binding type-2" evidence="4">
    <location>
        <begin position="34"/>
        <end position="103"/>
    </location>
</feature>
<sequence length="535" mass="59248">MMARILLVALLAIVTLQTVYGGEREKRQFSFSQAATCVQGQAFYRNPQRARSTPADLLKECKSFYRCVMGVVFKLACPPDTFFNVVSQVCEGKSAMTVDNCALDTKADFQPPTTPHPVFNSTNCAATDYSCADGKCVAKELFCNNVADCADGSDETLCSLDDDPLRADACSKDQCQLPDCFCSPHGIAIPDDLPVNQVPQMIALQFDDAINDNNIPIYDAIFAANRSNPNGCGIRGTFFISHEFNNYQYTEKLAKDGQEIALKGVDNDRPESYWLKTSEDKLQREFVTARRIISKFARIPEASMQGMRVPNLKGSGNAQFSMMAHNGIKWDSTMSAPPSDIPLWPYTLNYRIPHRCYPPEKQAQCPARSFPGLWQVPLNQLTGVFDEQCSVLGSCSRAESVEDMSAMLEKNFQKHYSTNRAPLILSMSTNWFVPEHLVGLINWIDSTLAAHRDVYFVTTSQIIAWMQNPTPLSSINSFAPWACPPNATVPVCEEPHGCNLEGATPQMRGGYMITCLPCPAFFPDFGIPDGEVLDA</sequence>
<feature type="disulfide bond" evidence="2">
    <location>
        <begin position="143"/>
        <end position="158"/>
    </location>
</feature>
<keyword evidence="3" id="KW-0732">Signal</keyword>
<evidence type="ECO:0000256" key="3">
    <source>
        <dbReference type="SAM" id="SignalP"/>
    </source>
</evidence>
<dbReference type="InterPro" id="IPR052740">
    <property type="entry name" value="CE4"/>
</dbReference>
<feature type="chain" id="PRO_5008898725" description="Chitin-binding type-2 domain-containing protein" evidence="3">
    <location>
        <begin position="22"/>
        <end position="535"/>
    </location>
</feature>
<dbReference type="SUPFAM" id="SSF88713">
    <property type="entry name" value="Glycoside hydrolase/deacetylase"/>
    <property type="match status" value="1"/>
</dbReference>
<dbReference type="GO" id="GO:0008061">
    <property type="term" value="F:chitin binding"/>
    <property type="evidence" value="ECO:0007669"/>
    <property type="project" value="InterPro"/>
</dbReference>
<feature type="disulfide bond" evidence="2">
    <location>
        <begin position="131"/>
        <end position="149"/>
    </location>
</feature>
<dbReference type="InterPro" id="IPR036055">
    <property type="entry name" value="LDL_receptor-like_sf"/>
</dbReference>
<dbReference type="SMART" id="SM00494">
    <property type="entry name" value="ChtBD2"/>
    <property type="match status" value="1"/>
</dbReference>
<dbReference type="Gene3D" id="2.170.140.10">
    <property type="entry name" value="Chitin binding domain"/>
    <property type="match status" value="1"/>
</dbReference>
<name>A0A1D1VQN6_RAMVA</name>
<dbReference type="GO" id="GO:0005576">
    <property type="term" value="C:extracellular region"/>
    <property type="evidence" value="ECO:0007669"/>
    <property type="project" value="InterPro"/>
</dbReference>
<dbReference type="InterPro" id="IPR023415">
    <property type="entry name" value="LDLR_class-A_CS"/>
</dbReference>
<dbReference type="Pfam" id="PF00057">
    <property type="entry name" value="Ldl_recept_a"/>
    <property type="match status" value="1"/>
</dbReference>
<dbReference type="Gene3D" id="4.10.400.10">
    <property type="entry name" value="Low-density Lipoprotein Receptor"/>
    <property type="match status" value="1"/>
</dbReference>
<dbReference type="OrthoDB" id="27073at2759"/>
<feature type="signal peptide" evidence="3">
    <location>
        <begin position="1"/>
        <end position="21"/>
    </location>
</feature>
<dbReference type="PANTHER" id="PTHR45985:SF6">
    <property type="entry name" value="FI03450P"/>
    <property type="match status" value="1"/>
</dbReference>
<dbReference type="STRING" id="947166.A0A1D1VQN6"/>
<dbReference type="CDD" id="cd00112">
    <property type="entry name" value="LDLa"/>
    <property type="match status" value="1"/>
</dbReference>
<dbReference type="Proteomes" id="UP000186922">
    <property type="component" value="Unassembled WGS sequence"/>
</dbReference>
<dbReference type="AlphaFoldDB" id="A0A1D1VQN6"/>
<evidence type="ECO:0000259" key="4">
    <source>
        <dbReference type="PROSITE" id="PS50940"/>
    </source>
</evidence>
<dbReference type="SUPFAM" id="SSF57424">
    <property type="entry name" value="LDL receptor-like module"/>
    <property type="match status" value="1"/>
</dbReference>
<gene>
    <name evidence="5" type="primary">RvY_12651-1</name>
    <name evidence="5" type="synonym">RvY_12651.1</name>
    <name evidence="5" type="ORF">RvY_12651</name>
</gene>
<dbReference type="InterPro" id="IPR002172">
    <property type="entry name" value="LDrepeatLR_classA_rpt"/>
</dbReference>
<accession>A0A1D1VQN6</accession>
<dbReference type="EMBL" id="BDGG01000007">
    <property type="protein sequence ID" value="GAV02038.1"/>
    <property type="molecule type" value="Genomic_DNA"/>
</dbReference>
<dbReference type="PROSITE" id="PS50068">
    <property type="entry name" value="LDLRA_2"/>
    <property type="match status" value="1"/>
</dbReference>
<keyword evidence="1 2" id="KW-1015">Disulfide bond</keyword>
<reference evidence="5 6" key="1">
    <citation type="journal article" date="2016" name="Nat. Commun.">
        <title>Extremotolerant tardigrade genome and improved radiotolerance of human cultured cells by tardigrade-unique protein.</title>
        <authorList>
            <person name="Hashimoto T."/>
            <person name="Horikawa D.D."/>
            <person name="Saito Y."/>
            <person name="Kuwahara H."/>
            <person name="Kozuka-Hata H."/>
            <person name="Shin-I T."/>
            <person name="Minakuchi Y."/>
            <person name="Ohishi K."/>
            <person name="Motoyama A."/>
            <person name="Aizu T."/>
            <person name="Enomoto A."/>
            <person name="Kondo K."/>
            <person name="Tanaka S."/>
            <person name="Hara Y."/>
            <person name="Koshikawa S."/>
            <person name="Sagara H."/>
            <person name="Miura T."/>
            <person name="Yokobori S."/>
            <person name="Miyagawa K."/>
            <person name="Suzuki Y."/>
            <person name="Kubo T."/>
            <person name="Oyama M."/>
            <person name="Kohara Y."/>
            <person name="Fujiyama A."/>
            <person name="Arakawa K."/>
            <person name="Katayama T."/>
            <person name="Toyoda A."/>
            <person name="Kunieda T."/>
        </authorList>
    </citation>
    <scope>NUCLEOTIDE SEQUENCE [LARGE SCALE GENOMIC DNA]</scope>
    <source>
        <strain evidence="5 6">YOKOZUNA-1</strain>
    </source>
</reference>
<organism evidence="5 6">
    <name type="scientific">Ramazzottius varieornatus</name>
    <name type="common">Water bear</name>
    <name type="synonym">Tardigrade</name>
    <dbReference type="NCBI Taxonomy" id="947166"/>
    <lineage>
        <taxon>Eukaryota</taxon>
        <taxon>Metazoa</taxon>
        <taxon>Ecdysozoa</taxon>
        <taxon>Tardigrada</taxon>
        <taxon>Eutardigrada</taxon>
        <taxon>Parachela</taxon>
        <taxon>Hypsibioidea</taxon>
        <taxon>Ramazzottiidae</taxon>
        <taxon>Ramazzottius</taxon>
    </lineage>
</organism>
<evidence type="ECO:0000256" key="1">
    <source>
        <dbReference type="ARBA" id="ARBA00023157"/>
    </source>
</evidence>
<dbReference type="PANTHER" id="PTHR45985">
    <property type="match status" value="1"/>
</dbReference>
<protein>
    <recommendedName>
        <fullName evidence="4">Chitin-binding type-2 domain-containing protein</fullName>
    </recommendedName>
</protein>
<dbReference type="InterPro" id="IPR036508">
    <property type="entry name" value="Chitin-bd_dom_sf"/>
</dbReference>
<dbReference type="Gene3D" id="3.20.20.370">
    <property type="entry name" value="Glycoside hydrolase/deacetylase"/>
    <property type="match status" value="1"/>
</dbReference>
<evidence type="ECO:0000313" key="5">
    <source>
        <dbReference type="EMBL" id="GAV02038.1"/>
    </source>
</evidence>
<dbReference type="Pfam" id="PF01607">
    <property type="entry name" value="CBM_14"/>
    <property type="match status" value="1"/>
</dbReference>
<dbReference type="SMART" id="SM00192">
    <property type="entry name" value="LDLa"/>
    <property type="match status" value="1"/>
</dbReference>